<dbReference type="RefSeq" id="WP_013019116.1">
    <property type="nucleotide sequence ID" value="NC_013947.1"/>
</dbReference>
<dbReference type="InterPro" id="IPR006108">
    <property type="entry name" value="3HC_DH_C"/>
</dbReference>
<dbReference type="InterPro" id="IPR029045">
    <property type="entry name" value="ClpP/crotonase-like_dom_sf"/>
</dbReference>
<dbReference type="Gene3D" id="3.90.226.10">
    <property type="entry name" value="2-enoyl-CoA Hydratase, Chain A, domain 1"/>
    <property type="match status" value="1"/>
</dbReference>
<accession>D3PYW2</accession>
<dbReference type="HOGENOM" id="CLU_009834_15_3_11"/>
<evidence type="ECO:0000256" key="5">
    <source>
        <dbReference type="ARBA" id="ARBA00022832"/>
    </source>
</evidence>
<evidence type="ECO:0000256" key="6">
    <source>
        <dbReference type="ARBA" id="ARBA00022963"/>
    </source>
</evidence>
<dbReference type="Pfam" id="PF02737">
    <property type="entry name" value="3HCDH_N"/>
    <property type="match status" value="1"/>
</dbReference>
<dbReference type="GO" id="GO:0004300">
    <property type="term" value="F:enoyl-CoA hydratase activity"/>
    <property type="evidence" value="ECO:0007669"/>
    <property type="project" value="TreeGrafter"/>
</dbReference>
<dbReference type="eggNOG" id="COG1024">
    <property type="taxonomic scope" value="Bacteria"/>
</dbReference>
<feature type="domain" description="3-hydroxyacyl-CoA dehydrogenase NAD binding" evidence="14">
    <location>
        <begin position="316"/>
        <end position="494"/>
    </location>
</feature>
<dbReference type="GO" id="GO:0006635">
    <property type="term" value="P:fatty acid beta-oxidation"/>
    <property type="evidence" value="ECO:0007669"/>
    <property type="project" value="UniProtKB-UniPathway"/>
</dbReference>
<keyword evidence="10" id="KW-0456">Lyase</keyword>
<dbReference type="eggNOG" id="COG1250">
    <property type="taxonomic scope" value="Bacteria"/>
</dbReference>
<evidence type="ECO:0000256" key="12">
    <source>
        <dbReference type="ARBA" id="ARBA00049556"/>
    </source>
</evidence>
<name>D3PYW2_STANL</name>
<evidence type="ECO:0000256" key="11">
    <source>
        <dbReference type="ARBA" id="ARBA00023268"/>
    </source>
</evidence>
<dbReference type="OrthoDB" id="3229174at2"/>
<dbReference type="EMBL" id="CP001778">
    <property type="protein sequence ID" value="ADD43545.1"/>
    <property type="molecule type" value="Genomic_DNA"/>
</dbReference>
<dbReference type="InterPro" id="IPR050136">
    <property type="entry name" value="FA_oxidation_alpha_subunit"/>
</dbReference>
<dbReference type="SUPFAM" id="SSF48179">
    <property type="entry name" value="6-phosphogluconate dehydrogenase C-terminal domain-like"/>
    <property type="match status" value="2"/>
</dbReference>
<dbReference type="SUPFAM" id="SSF51735">
    <property type="entry name" value="NAD(P)-binding Rossmann-fold domains"/>
    <property type="match status" value="1"/>
</dbReference>
<proteinExistence type="inferred from homology"/>
<evidence type="ECO:0000256" key="9">
    <source>
        <dbReference type="ARBA" id="ARBA00023098"/>
    </source>
</evidence>
<dbReference type="Gene3D" id="3.40.50.720">
    <property type="entry name" value="NAD(P)-binding Rossmann-like Domain"/>
    <property type="match status" value="1"/>
</dbReference>
<evidence type="ECO:0000313" key="16">
    <source>
        <dbReference type="Proteomes" id="UP000000844"/>
    </source>
</evidence>
<comment type="similarity">
    <text evidence="3">In the central section; belongs to the 3-hydroxyacyl-CoA dehydrogenase family.</text>
</comment>
<comment type="similarity">
    <text evidence="4">Belongs to the 3-hydroxyacyl-CoA dehydrogenase family.</text>
</comment>
<keyword evidence="16" id="KW-1185">Reference proteome</keyword>
<dbReference type="Pfam" id="PF00378">
    <property type="entry name" value="ECH_1"/>
    <property type="match status" value="1"/>
</dbReference>
<dbReference type="GO" id="GO:0016509">
    <property type="term" value="F:long-chain (3S)-3-hydroxyacyl-CoA dehydrogenase (NAD+) activity"/>
    <property type="evidence" value="ECO:0007669"/>
    <property type="project" value="TreeGrafter"/>
</dbReference>
<dbReference type="AlphaFoldDB" id="D3PYW2"/>
<dbReference type="PANTHER" id="PTHR43612">
    <property type="entry name" value="TRIFUNCTIONAL ENZYME SUBUNIT ALPHA"/>
    <property type="match status" value="1"/>
</dbReference>
<dbReference type="Pfam" id="PF00725">
    <property type="entry name" value="3HCDH"/>
    <property type="match status" value="1"/>
</dbReference>
<comment type="pathway">
    <text evidence="2">Lipid metabolism; butanoate metabolism.</text>
</comment>
<feature type="domain" description="3-hydroxyacyl-CoA dehydrogenase C-terminal" evidence="13">
    <location>
        <begin position="497"/>
        <end position="597"/>
    </location>
</feature>
<evidence type="ECO:0000256" key="3">
    <source>
        <dbReference type="ARBA" id="ARBA00007005"/>
    </source>
</evidence>
<keyword evidence="5" id="KW-0276">Fatty acid metabolism</keyword>
<comment type="catalytic activity">
    <reaction evidence="12">
        <text>a (3S)-3-hydroxyacyl-CoA + NAD(+) = a 3-oxoacyl-CoA + NADH + H(+)</text>
        <dbReference type="Rhea" id="RHEA:22432"/>
        <dbReference type="ChEBI" id="CHEBI:15378"/>
        <dbReference type="ChEBI" id="CHEBI:57318"/>
        <dbReference type="ChEBI" id="CHEBI:57540"/>
        <dbReference type="ChEBI" id="CHEBI:57945"/>
        <dbReference type="ChEBI" id="CHEBI:90726"/>
        <dbReference type="EC" id="1.1.1.35"/>
    </reaction>
</comment>
<sequence>MTEAITYAKDDAGIVTLTIDVPGEAANPMTTEAIAALNAAVTRLESERDSVTGVIVTSAKPVFSAGGDLRRLVQADQSQVETVLSEMDDYKRPLRRLEKLGKPVVAAINGSAMGGGFELALACHRRIVADDPKLRVGLPEVTFGLLPGAGGVVRTVRMLGLMAALPLLTEGKRLGPADALAAGLVHEVVPAASLLDKAREWIASGPEAVQPWDVKGYKLPGGGPNDPGAGQLLAAAPAMLVNKTHGAYPAPEKILAVAVEGALVDVDTAFAIETRYFTELACGQVSTNMIGALWFDLNDINAGRSRPDAPKRKVAKVGVLGAGMMGAGIAYVSAYAGIDVVLKDVSAEAADKGKAFSAATLDKRVGAGRMTPERRDEILSRITATGDDADLAGCDLIIEAVFEKRALKEQVLAAAETQATGDAVIASNTSTLPITGLAKAVPQAERFVGLHFFSPVHKMPLVEIIRGEATSDETLARAFDYVRQINKTPIVVNDSRGFYTSRSFATYALEGLAMVAEGVPAALVENVARQAGMAVGPLAVSDEVSLSLMWGINQQTIADYAAAGVEAPVHPAMSLVDTFVNELNRPGKAAGAGLYEYPAEGKKRLWPELATRYGRDSGVSAADVRDRLLFVQSLEAVRCLEENVVTSAADANIGSIFGWGFGAWSGGVLRFINQYGLDEFIARAEYLAERYGERFAVPQLLRDHAAKGEDF</sequence>
<dbReference type="InterPro" id="IPR001753">
    <property type="entry name" value="Enoyl-CoA_hydra/iso"/>
</dbReference>
<evidence type="ECO:0000313" key="15">
    <source>
        <dbReference type="EMBL" id="ADD43545.1"/>
    </source>
</evidence>
<evidence type="ECO:0000256" key="7">
    <source>
        <dbReference type="ARBA" id="ARBA00023002"/>
    </source>
</evidence>
<dbReference type="InterPro" id="IPR008927">
    <property type="entry name" value="6-PGluconate_DH-like_C_sf"/>
</dbReference>
<reference evidence="15 16" key="1">
    <citation type="journal article" date="2009" name="Stand. Genomic Sci.">
        <title>Complete genome sequence of Stackebrandtia nassauensis type strain (LLR-40K-21).</title>
        <authorList>
            <person name="Munk C."/>
            <person name="Lapidus A."/>
            <person name="Copeland A."/>
            <person name="Jando M."/>
            <person name="Mayilraj S."/>
            <person name="Glavina Del Rio T."/>
            <person name="Nolan M."/>
            <person name="Chen F."/>
            <person name="Lucas S."/>
            <person name="Tice H."/>
            <person name="Cheng J.F."/>
            <person name="Han C."/>
            <person name="Detter J.C."/>
            <person name="Bruce D."/>
            <person name="Goodwin L."/>
            <person name="Chain P."/>
            <person name="Pitluck S."/>
            <person name="Goker M."/>
            <person name="Ovchinikova G."/>
            <person name="Pati A."/>
            <person name="Ivanova N."/>
            <person name="Mavromatis K."/>
            <person name="Chen A."/>
            <person name="Palaniappan K."/>
            <person name="Land M."/>
            <person name="Hauser L."/>
            <person name="Chang Y.J."/>
            <person name="Jeffries C.D."/>
            <person name="Bristow J."/>
            <person name="Eisen J.A."/>
            <person name="Markowitz V."/>
            <person name="Hugenholtz P."/>
            <person name="Kyrpides N.C."/>
            <person name="Klenk H.P."/>
        </authorList>
    </citation>
    <scope>NUCLEOTIDE SEQUENCE [LARGE SCALE GENOMIC DNA]</scope>
    <source>
        <strain evidence="16">DSM 44728 / CIP 108903 / NRRL B-16338 / NBRC 102104 / LLR-40K-21</strain>
    </source>
</reference>
<dbReference type="SUPFAM" id="SSF52096">
    <property type="entry name" value="ClpP/crotonase"/>
    <property type="match status" value="1"/>
</dbReference>
<dbReference type="InterPro" id="IPR036291">
    <property type="entry name" value="NAD(P)-bd_dom_sf"/>
</dbReference>
<evidence type="ECO:0000256" key="8">
    <source>
        <dbReference type="ARBA" id="ARBA00023027"/>
    </source>
</evidence>
<keyword evidence="6" id="KW-0442">Lipid degradation</keyword>
<dbReference type="InterPro" id="IPR006176">
    <property type="entry name" value="3-OHacyl-CoA_DH_NAD-bd"/>
</dbReference>
<gene>
    <name evidence="15" type="ordered locus">Snas_3890</name>
</gene>
<keyword evidence="8" id="KW-0520">NAD</keyword>
<evidence type="ECO:0000259" key="14">
    <source>
        <dbReference type="Pfam" id="PF02737"/>
    </source>
</evidence>
<dbReference type="PANTHER" id="PTHR43612:SF3">
    <property type="entry name" value="TRIFUNCTIONAL ENZYME SUBUNIT ALPHA, MITOCHONDRIAL"/>
    <property type="match status" value="1"/>
</dbReference>
<dbReference type="KEGG" id="sna:Snas_3890"/>
<comment type="pathway">
    <text evidence="1">Lipid metabolism; fatty acid beta-oxidation.</text>
</comment>
<dbReference type="STRING" id="446470.Snas_3890"/>
<keyword evidence="11" id="KW-0511">Multifunctional enzyme</keyword>
<dbReference type="FunFam" id="3.40.50.720:FF:000009">
    <property type="entry name" value="Fatty oxidation complex, alpha subunit"/>
    <property type="match status" value="1"/>
</dbReference>
<evidence type="ECO:0000256" key="1">
    <source>
        <dbReference type="ARBA" id="ARBA00005005"/>
    </source>
</evidence>
<evidence type="ECO:0000256" key="10">
    <source>
        <dbReference type="ARBA" id="ARBA00023239"/>
    </source>
</evidence>
<dbReference type="UniPathway" id="UPA00659"/>
<evidence type="ECO:0000256" key="2">
    <source>
        <dbReference type="ARBA" id="ARBA00005086"/>
    </source>
</evidence>
<keyword evidence="9" id="KW-0443">Lipid metabolism</keyword>
<dbReference type="GO" id="GO:0070403">
    <property type="term" value="F:NAD+ binding"/>
    <property type="evidence" value="ECO:0007669"/>
    <property type="project" value="InterPro"/>
</dbReference>
<dbReference type="Gene3D" id="1.10.1040.50">
    <property type="match status" value="1"/>
</dbReference>
<keyword evidence="7" id="KW-0560">Oxidoreductase</keyword>
<protein>
    <submittedName>
        <fullName evidence="15">3-hydroxyacyl-CoA dehydrogenase NAD-binding protein</fullName>
    </submittedName>
</protein>
<evidence type="ECO:0000256" key="4">
    <source>
        <dbReference type="ARBA" id="ARBA00009463"/>
    </source>
</evidence>
<dbReference type="Proteomes" id="UP000000844">
    <property type="component" value="Chromosome"/>
</dbReference>
<dbReference type="CDD" id="cd06558">
    <property type="entry name" value="crotonase-like"/>
    <property type="match status" value="1"/>
</dbReference>
<evidence type="ECO:0000259" key="13">
    <source>
        <dbReference type="Pfam" id="PF00725"/>
    </source>
</evidence>
<organism evidence="15 16">
    <name type="scientific">Stackebrandtia nassauensis (strain DSM 44728 / CIP 108903 / NRRL B-16338 / NBRC 102104 / LLR-40K-21)</name>
    <dbReference type="NCBI Taxonomy" id="446470"/>
    <lineage>
        <taxon>Bacteria</taxon>
        <taxon>Bacillati</taxon>
        <taxon>Actinomycetota</taxon>
        <taxon>Actinomycetes</taxon>
        <taxon>Glycomycetales</taxon>
        <taxon>Glycomycetaceae</taxon>
        <taxon>Stackebrandtia</taxon>
    </lineage>
</organism>